<name>A0ABU0W9L2_9GAMM</name>
<dbReference type="EMBL" id="JAVDDT010000009">
    <property type="protein sequence ID" value="MDQ2070686.1"/>
    <property type="molecule type" value="Genomic_DNA"/>
</dbReference>
<dbReference type="Proteomes" id="UP001239019">
    <property type="component" value="Unassembled WGS sequence"/>
</dbReference>
<organism evidence="1 2">
    <name type="scientific">Natronospira bacteriovora</name>
    <dbReference type="NCBI Taxonomy" id="3069753"/>
    <lineage>
        <taxon>Bacteria</taxon>
        <taxon>Pseudomonadati</taxon>
        <taxon>Pseudomonadota</taxon>
        <taxon>Gammaproteobacteria</taxon>
        <taxon>Natronospirales</taxon>
        <taxon>Natronospiraceae</taxon>
        <taxon>Natronospira</taxon>
    </lineage>
</organism>
<evidence type="ECO:0000313" key="1">
    <source>
        <dbReference type="EMBL" id="MDQ2070686.1"/>
    </source>
</evidence>
<accession>A0ABU0W9L2</accession>
<evidence type="ECO:0000313" key="2">
    <source>
        <dbReference type="Proteomes" id="UP001239019"/>
    </source>
</evidence>
<dbReference type="RefSeq" id="WP_306729185.1">
    <property type="nucleotide sequence ID" value="NZ_JAVDDT010000009.1"/>
</dbReference>
<sequence length="671" mass="74714">MHRQQKGPADIDTELLNRARERFTSALERLAAARDFAKANHQIQVLDAAARLIRQPGGLDILHELAPRFHEAGVFYGTDWQYPERLQAELVRGSLTGPMRTIALECLSELRLLAVAEHTHDMPGLEPDTARAFLERVLALNIQLTLSDFSEASRERQDSQREAASAHINFLMQRLGDAGVMATLVDECEKILKQRPIDVGPVRHMLERIEARLGEIGDEGLRRRAQRMVDAWRGPDELARRDAASWAESVLSAASDERLANLERLGTSLASSGLACPAHGELLRQMAGAPLDELATLLWLDNVGRDSLDAYEDLCRRLIADAIGGQTSQAVYGLHCLLNRGILFFPPIAPALWRLTRLDPSEEISATLHRESGADSSISGHSLLMAGVISVLGQPLGLGQGNNPTCQSARAISLWAQCDPGYLLELIMWAARDGEIDMHFEGALIRSSELTEGLIEDLHTELDMVSLLLVPHLDKIYWEMGRRIMGRGEDGHRWINPEFHGWWVHRGFASCIQYSTGAVIDFEGFIRQFHATYHPLFNGGAELIYPQPAGIVATDSFGSFIGWHAIAIQRVAMDQQGEMRVYFFNPNNESRQDWGMGVVTSTEGHGEIPGESSLPFRQFASRLYVYHFNEREIGDINAIPAEDIAEIVNLARESWAAEKPWHEVVPAPGYD</sequence>
<comment type="caution">
    <text evidence="1">The sequence shown here is derived from an EMBL/GenBank/DDBJ whole genome shotgun (WGS) entry which is preliminary data.</text>
</comment>
<keyword evidence="2" id="KW-1185">Reference proteome</keyword>
<proteinExistence type="predicted"/>
<gene>
    <name evidence="1" type="ORF">RBH19_12465</name>
</gene>
<evidence type="ECO:0008006" key="3">
    <source>
        <dbReference type="Google" id="ProtNLM"/>
    </source>
</evidence>
<reference evidence="1 2" key="1">
    <citation type="submission" date="2023-08" db="EMBL/GenBank/DDBJ databases">
        <title>Whole-genome sequencing of halo(alkali)philic microorganisms from hypersaline lakes.</title>
        <authorList>
            <person name="Sorokin D.Y."/>
            <person name="Abbas B."/>
            <person name="Merkel A.Y."/>
        </authorList>
    </citation>
    <scope>NUCLEOTIDE SEQUENCE [LARGE SCALE GENOMIC DNA]</scope>
    <source>
        <strain evidence="1 2">AB-CW4</strain>
    </source>
</reference>
<protein>
    <recommendedName>
        <fullName evidence="3">Cytosolic protein</fullName>
    </recommendedName>
</protein>